<evidence type="ECO:0000259" key="1">
    <source>
        <dbReference type="PROSITE" id="PS51186"/>
    </source>
</evidence>
<dbReference type="PANTHER" id="PTHR43441:SF2">
    <property type="entry name" value="FAMILY ACETYLTRANSFERASE, PUTATIVE (AFU_ORTHOLOGUE AFUA_7G00850)-RELATED"/>
    <property type="match status" value="1"/>
</dbReference>
<gene>
    <name evidence="2" type="ORF">HCN08_34140</name>
</gene>
<dbReference type="Proteomes" id="UP000734511">
    <property type="component" value="Unassembled WGS sequence"/>
</dbReference>
<name>A0ABX1A0V7_9ACTN</name>
<dbReference type="Pfam" id="PF13302">
    <property type="entry name" value="Acetyltransf_3"/>
    <property type="match status" value="1"/>
</dbReference>
<evidence type="ECO:0000313" key="3">
    <source>
        <dbReference type="Proteomes" id="UP000734511"/>
    </source>
</evidence>
<keyword evidence="3" id="KW-1185">Reference proteome</keyword>
<comment type="caution">
    <text evidence="2">The sequence shown here is derived from an EMBL/GenBank/DDBJ whole genome shotgun (WGS) entry which is preliminary data.</text>
</comment>
<feature type="domain" description="N-acetyltransferase" evidence="1">
    <location>
        <begin position="2"/>
        <end position="154"/>
    </location>
</feature>
<sequence length="154" mass="16433">MIVLRALVPTDAPAVRRVYSGAAVTFLGRRAMTDREAVEYVLHAAEWAAADPTVQYVLGVDVAGDLLGLVKLGHRPGGHGRVGYVLRDDSWGRGYATAAVRELARFAFTNAGFLSLGAKHHPGNTASGRVLVKAGFTRLGIRDGMVEYMLAARG</sequence>
<dbReference type="SUPFAM" id="SSF55729">
    <property type="entry name" value="Acyl-CoA N-acyltransferases (Nat)"/>
    <property type="match status" value="1"/>
</dbReference>
<evidence type="ECO:0000313" key="2">
    <source>
        <dbReference type="EMBL" id="NJP48401.1"/>
    </source>
</evidence>
<dbReference type="Gene3D" id="3.40.630.30">
    <property type="match status" value="1"/>
</dbReference>
<dbReference type="RefSeq" id="WP_167987225.1">
    <property type="nucleotide sequence ID" value="NZ_JAATEJ010000050.1"/>
</dbReference>
<dbReference type="InterPro" id="IPR000182">
    <property type="entry name" value="GNAT_dom"/>
</dbReference>
<dbReference type="EMBL" id="JAATEJ010000050">
    <property type="protein sequence ID" value="NJP48401.1"/>
    <property type="molecule type" value="Genomic_DNA"/>
</dbReference>
<organism evidence="2 3">
    <name type="scientific">Actinacidiphila epipremni</name>
    <dbReference type="NCBI Taxonomy" id="2053013"/>
    <lineage>
        <taxon>Bacteria</taxon>
        <taxon>Bacillati</taxon>
        <taxon>Actinomycetota</taxon>
        <taxon>Actinomycetes</taxon>
        <taxon>Kitasatosporales</taxon>
        <taxon>Streptomycetaceae</taxon>
        <taxon>Actinacidiphila</taxon>
    </lineage>
</organism>
<dbReference type="PANTHER" id="PTHR43441">
    <property type="entry name" value="RIBOSOMAL-PROTEIN-SERINE ACETYLTRANSFERASE"/>
    <property type="match status" value="1"/>
</dbReference>
<protein>
    <submittedName>
        <fullName evidence="2">GNAT family N-acetyltransferase</fullName>
    </submittedName>
</protein>
<dbReference type="InterPro" id="IPR051908">
    <property type="entry name" value="Ribosomal_N-acetyltransferase"/>
</dbReference>
<accession>A0ABX1A0V7</accession>
<dbReference type="PROSITE" id="PS51186">
    <property type="entry name" value="GNAT"/>
    <property type="match status" value="1"/>
</dbReference>
<dbReference type="InterPro" id="IPR016181">
    <property type="entry name" value="Acyl_CoA_acyltransferase"/>
</dbReference>
<reference evidence="2 3" key="1">
    <citation type="submission" date="2020-03" db="EMBL/GenBank/DDBJ databases">
        <title>WGS of actinomycetes isolated from Thailand.</title>
        <authorList>
            <person name="Thawai C."/>
        </authorList>
    </citation>
    <scope>NUCLEOTIDE SEQUENCE [LARGE SCALE GENOMIC DNA]</scope>
    <source>
        <strain evidence="2 3">PRB2-1</strain>
    </source>
</reference>
<proteinExistence type="predicted"/>